<keyword evidence="1" id="KW-0732">Signal</keyword>
<evidence type="ECO:0000256" key="1">
    <source>
        <dbReference type="SAM" id="SignalP"/>
    </source>
</evidence>
<gene>
    <name evidence="2" type="ORF">MNOR_LOCUS8431</name>
</gene>
<evidence type="ECO:0000313" key="2">
    <source>
        <dbReference type="EMBL" id="CAL4071089.1"/>
    </source>
</evidence>
<feature type="signal peptide" evidence="1">
    <location>
        <begin position="1"/>
        <end position="23"/>
    </location>
</feature>
<reference evidence="2 3" key="1">
    <citation type="submission" date="2024-05" db="EMBL/GenBank/DDBJ databases">
        <authorList>
            <person name="Wallberg A."/>
        </authorList>
    </citation>
    <scope>NUCLEOTIDE SEQUENCE [LARGE SCALE GENOMIC DNA]</scope>
</reference>
<feature type="chain" id="PRO_5043539462" evidence="1">
    <location>
        <begin position="24"/>
        <end position="104"/>
    </location>
</feature>
<organism evidence="2 3">
    <name type="scientific">Meganyctiphanes norvegica</name>
    <name type="common">Northern krill</name>
    <name type="synonym">Thysanopoda norvegica</name>
    <dbReference type="NCBI Taxonomy" id="48144"/>
    <lineage>
        <taxon>Eukaryota</taxon>
        <taxon>Metazoa</taxon>
        <taxon>Ecdysozoa</taxon>
        <taxon>Arthropoda</taxon>
        <taxon>Crustacea</taxon>
        <taxon>Multicrustacea</taxon>
        <taxon>Malacostraca</taxon>
        <taxon>Eumalacostraca</taxon>
        <taxon>Eucarida</taxon>
        <taxon>Euphausiacea</taxon>
        <taxon>Euphausiidae</taxon>
        <taxon>Meganyctiphanes</taxon>
    </lineage>
</organism>
<dbReference type="AlphaFoldDB" id="A0AAV2Q6Q4"/>
<sequence>MENITGKICILFLYMLLTSMLVCEPKKYHNQIYKFNEPSNSLSGIINNISDAINVIKENSILTAKMEKKVHHTLNIMKENSIAVAKLANNACPSLYERVTKACN</sequence>
<dbReference type="Proteomes" id="UP001497623">
    <property type="component" value="Unassembled WGS sequence"/>
</dbReference>
<proteinExistence type="predicted"/>
<keyword evidence="3" id="KW-1185">Reference proteome</keyword>
<dbReference type="EMBL" id="CAXKWB010003929">
    <property type="protein sequence ID" value="CAL4071089.1"/>
    <property type="molecule type" value="Genomic_DNA"/>
</dbReference>
<name>A0AAV2Q6Q4_MEGNR</name>
<evidence type="ECO:0000313" key="3">
    <source>
        <dbReference type="Proteomes" id="UP001497623"/>
    </source>
</evidence>
<feature type="non-terminal residue" evidence="2">
    <location>
        <position position="104"/>
    </location>
</feature>
<protein>
    <submittedName>
        <fullName evidence="2">Uncharacterized protein</fullName>
    </submittedName>
</protein>
<comment type="caution">
    <text evidence="2">The sequence shown here is derived from an EMBL/GenBank/DDBJ whole genome shotgun (WGS) entry which is preliminary data.</text>
</comment>
<accession>A0AAV2Q6Q4</accession>